<gene>
    <name evidence="2" type="ORF">SAMN05216249_10347</name>
</gene>
<feature type="transmembrane region" description="Helical" evidence="1">
    <location>
        <begin position="69"/>
        <end position="94"/>
    </location>
</feature>
<evidence type="ECO:0000256" key="1">
    <source>
        <dbReference type="SAM" id="Phobius"/>
    </source>
</evidence>
<sequence length="134" mass="14979">MDYNFKQPEFKPLSKKDRASHNFANASVVFGAFSLFSLALVTPALVSAPLGVMFALLSKRRNQPLSLRAKIGFALCVICYLIIVVSIVSSIIYYSNKYGSFQNFYKQYIEELEKNVNINSTQALMSAVSFDSVL</sequence>
<keyword evidence="3" id="KW-1185">Reference proteome</keyword>
<organism evidence="2 3">
    <name type="scientific">Acetitomaculum ruminis DSM 5522</name>
    <dbReference type="NCBI Taxonomy" id="1120918"/>
    <lineage>
        <taxon>Bacteria</taxon>
        <taxon>Bacillati</taxon>
        <taxon>Bacillota</taxon>
        <taxon>Clostridia</taxon>
        <taxon>Lachnospirales</taxon>
        <taxon>Lachnospiraceae</taxon>
        <taxon>Acetitomaculum</taxon>
    </lineage>
</organism>
<dbReference type="AlphaFoldDB" id="A0A1I0W476"/>
<keyword evidence="1" id="KW-0472">Membrane</keyword>
<proteinExistence type="predicted"/>
<evidence type="ECO:0000313" key="2">
    <source>
        <dbReference type="EMBL" id="SFA83030.1"/>
    </source>
</evidence>
<dbReference type="Proteomes" id="UP000198838">
    <property type="component" value="Unassembled WGS sequence"/>
</dbReference>
<keyword evidence="1" id="KW-0812">Transmembrane</keyword>
<evidence type="ECO:0000313" key="3">
    <source>
        <dbReference type="Proteomes" id="UP000198838"/>
    </source>
</evidence>
<name>A0A1I0W476_9FIRM</name>
<reference evidence="2 3" key="1">
    <citation type="submission" date="2016-10" db="EMBL/GenBank/DDBJ databases">
        <authorList>
            <person name="de Groot N.N."/>
        </authorList>
    </citation>
    <scope>NUCLEOTIDE SEQUENCE [LARGE SCALE GENOMIC DNA]</scope>
    <source>
        <strain evidence="2 3">DSM 5522</strain>
    </source>
</reference>
<evidence type="ECO:0008006" key="4">
    <source>
        <dbReference type="Google" id="ProtNLM"/>
    </source>
</evidence>
<protein>
    <recommendedName>
        <fullName evidence="4">DUF4190 domain-containing protein</fullName>
    </recommendedName>
</protein>
<dbReference type="RefSeq" id="WP_092870457.1">
    <property type="nucleotide sequence ID" value="NZ_FOJY01000003.1"/>
</dbReference>
<keyword evidence="1" id="KW-1133">Transmembrane helix</keyword>
<accession>A0A1I0W476</accession>
<feature type="transmembrane region" description="Helical" evidence="1">
    <location>
        <begin position="28"/>
        <end position="57"/>
    </location>
</feature>
<dbReference type="EMBL" id="FOJY01000003">
    <property type="protein sequence ID" value="SFA83030.1"/>
    <property type="molecule type" value="Genomic_DNA"/>
</dbReference>